<dbReference type="SUPFAM" id="SSF54980">
    <property type="entry name" value="EF-G C-terminal domain-like"/>
    <property type="match status" value="2"/>
</dbReference>
<dbReference type="Gene3D" id="3.30.70.870">
    <property type="entry name" value="Elongation Factor G (Translational Gtpase), domain 3"/>
    <property type="match status" value="1"/>
</dbReference>
<dbReference type="PROSITE" id="PS00301">
    <property type="entry name" value="G_TR_1"/>
    <property type="match status" value="1"/>
</dbReference>
<accession>A0A8H6CC03</accession>
<protein>
    <recommendedName>
        <fullName evidence="2">Elongation factor 2</fullName>
    </recommendedName>
</protein>
<dbReference type="FunFam" id="3.30.70.870:FF:000002">
    <property type="entry name" value="Translation elongation factor 2"/>
    <property type="match status" value="1"/>
</dbReference>
<dbReference type="InterPro" id="IPR020568">
    <property type="entry name" value="Ribosomal_Su5_D2-typ_SF"/>
</dbReference>
<dbReference type="CDD" id="cd01681">
    <property type="entry name" value="aeEF2_snRNP_like_IV"/>
    <property type="match status" value="1"/>
</dbReference>
<evidence type="ECO:0000256" key="11">
    <source>
        <dbReference type="SAM" id="MobiDB-lite"/>
    </source>
</evidence>
<evidence type="ECO:0000256" key="3">
    <source>
        <dbReference type="ARBA" id="ARBA00022490"/>
    </source>
</evidence>
<dbReference type="Proteomes" id="UP000593566">
    <property type="component" value="Unassembled WGS sequence"/>
</dbReference>
<dbReference type="SMART" id="SM00838">
    <property type="entry name" value="EFG_C"/>
    <property type="match status" value="1"/>
</dbReference>
<evidence type="ECO:0000313" key="15">
    <source>
        <dbReference type="Proteomes" id="UP000593566"/>
    </source>
</evidence>
<dbReference type="InterPro" id="IPR009000">
    <property type="entry name" value="Transl_B-barrel_sf"/>
</dbReference>
<dbReference type="SMART" id="SM00889">
    <property type="entry name" value="EFG_IV"/>
    <property type="match status" value="1"/>
</dbReference>
<evidence type="ECO:0000256" key="10">
    <source>
        <dbReference type="ARBA" id="ARBA00049117"/>
    </source>
</evidence>
<dbReference type="Pfam" id="PF14492">
    <property type="entry name" value="EFG_III"/>
    <property type="match status" value="1"/>
</dbReference>
<proteinExistence type="predicted"/>
<dbReference type="InterPro" id="IPR027417">
    <property type="entry name" value="P-loop_NTPase"/>
</dbReference>
<dbReference type="Gene3D" id="2.40.30.10">
    <property type="entry name" value="Translation factors"/>
    <property type="match status" value="1"/>
</dbReference>
<feature type="compositionally biased region" description="Gly residues" evidence="11">
    <location>
        <begin position="117"/>
        <end position="129"/>
    </location>
</feature>
<dbReference type="GO" id="GO:0003746">
    <property type="term" value="F:translation elongation factor activity"/>
    <property type="evidence" value="ECO:0007669"/>
    <property type="project" value="UniProtKB-KW"/>
</dbReference>
<dbReference type="GO" id="GO:0005525">
    <property type="term" value="F:GTP binding"/>
    <property type="evidence" value="ECO:0007669"/>
    <property type="project" value="UniProtKB-KW"/>
</dbReference>
<feature type="compositionally biased region" description="Basic and acidic residues" evidence="11">
    <location>
        <begin position="3141"/>
        <end position="3150"/>
    </location>
</feature>
<dbReference type="CDD" id="cd01885">
    <property type="entry name" value="EF2"/>
    <property type="match status" value="1"/>
</dbReference>
<keyword evidence="12" id="KW-1133">Transmembrane helix</keyword>
<dbReference type="Pfam" id="PF03144">
    <property type="entry name" value="GTP_EFTU_D2"/>
    <property type="match status" value="1"/>
</dbReference>
<dbReference type="PRINTS" id="PR00315">
    <property type="entry name" value="ELONGATNFCT"/>
</dbReference>
<feature type="compositionally biased region" description="Polar residues" evidence="11">
    <location>
        <begin position="1199"/>
        <end position="1224"/>
    </location>
</feature>
<feature type="compositionally biased region" description="Basic and acidic residues" evidence="11">
    <location>
        <begin position="183"/>
        <end position="215"/>
    </location>
</feature>
<dbReference type="Gene3D" id="3.30.230.10">
    <property type="match status" value="1"/>
</dbReference>
<evidence type="ECO:0000256" key="1">
    <source>
        <dbReference type="ARBA" id="ARBA00004496"/>
    </source>
</evidence>
<evidence type="ECO:0000256" key="8">
    <source>
        <dbReference type="ARBA" id="ARBA00023134"/>
    </source>
</evidence>
<keyword evidence="7" id="KW-0648">Protein biosynthesis</keyword>
<dbReference type="SUPFAM" id="SSF54211">
    <property type="entry name" value="Ribosomal protein S5 domain 2-like"/>
    <property type="match status" value="1"/>
</dbReference>
<keyword evidence="5" id="KW-0251">Elongation factor</keyword>
<keyword evidence="12" id="KW-0472">Membrane</keyword>
<feature type="compositionally biased region" description="Basic residues" evidence="11">
    <location>
        <begin position="1236"/>
        <end position="1248"/>
    </location>
</feature>
<dbReference type="Pfam" id="PF25038">
    <property type="entry name" value="Csf1_C"/>
    <property type="match status" value="1"/>
</dbReference>
<keyword evidence="15" id="KW-1185">Reference proteome</keyword>
<dbReference type="GO" id="GO:0006113">
    <property type="term" value="P:fermentation"/>
    <property type="evidence" value="ECO:0007669"/>
    <property type="project" value="InterPro"/>
</dbReference>
<dbReference type="InterPro" id="IPR000795">
    <property type="entry name" value="T_Tr_GTP-bd_dom"/>
</dbReference>
<dbReference type="InterPro" id="IPR048636">
    <property type="entry name" value="Csf1_N"/>
</dbReference>
<keyword evidence="12" id="KW-0812">Transmembrane</keyword>
<feature type="region of interest" description="Disordered" evidence="11">
    <location>
        <begin position="1158"/>
        <end position="1184"/>
    </location>
</feature>
<dbReference type="InterPro" id="IPR041095">
    <property type="entry name" value="EFG_II"/>
</dbReference>
<evidence type="ECO:0000256" key="2">
    <source>
        <dbReference type="ARBA" id="ARBA00017891"/>
    </source>
</evidence>
<dbReference type="FunFam" id="2.40.30.10:FF:000010">
    <property type="entry name" value="Translation elongation factor 2"/>
    <property type="match status" value="1"/>
</dbReference>
<dbReference type="SUPFAM" id="SSF52540">
    <property type="entry name" value="P-loop containing nucleoside triphosphate hydrolases"/>
    <property type="match status" value="1"/>
</dbReference>
<evidence type="ECO:0000256" key="12">
    <source>
        <dbReference type="SAM" id="Phobius"/>
    </source>
</evidence>
<dbReference type="Pfam" id="PF21678">
    <property type="entry name" value="Csf1_N"/>
    <property type="match status" value="1"/>
</dbReference>
<dbReference type="Gene3D" id="3.40.50.300">
    <property type="entry name" value="P-loop containing nucleotide triphosphate hydrolases"/>
    <property type="match status" value="1"/>
</dbReference>
<feature type="region of interest" description="Disordered" evidence="11">
    <location>
        <begin position="96"/>
        <end position="132"/>
    </location>
</feature>
<comment type="catalytic activity">
    <reaction evidence="10">
        <text>GTP + H2O = GDP + phosphate + H(+)</text>
        <dbReference type="Rhea" id="RHEA:19669"/>
        <dbReference type="ChEBI" id="CHEBI:15377"/>
        <dbReference type="ChEBI" id="CHEBI:15378"/>
        <dbReference type="ChEBI" id="CHEBI:37565"/>
        <dbReference type="ChEBI" id="CHEBI:43474"/>
        <dbReference type="ChEBI" id="CHEBI:58189"/>
    </reaction>
    <physiologicalReaction direction="left-to-right" evidence="10">
        <dbReference type="Rhea" id="RHEA:19670"/>
    </physiologicalReaction>
</comment>
<dbReference type="PROSITE" id="PS51722">
    <property type="entry name" value="G_TR_2"/>
    <property type="match status" value="1"/>
</dbReference>
<evidence type="ECO:0000256" key="9">
    <source>
        <dbReference type="ARBA" id="ARBA00024731"/>
    </source>
</evidence>
<dbReference type="Pfam" id="PF00679">
    <property type="entry name" value="EFG_C"/>
    <property type="match status" value="1"/>
</dbReference>
<dbReference type="FunFam" id="3.30.70.240:FF:000003">
    <property type="entry name" value="Translation elongation factor 2"/>
    <property type="match status" value="1"/>
</dbReference>
<evidence type="ECO:0000256" key="7">
    <source>
        <dbReference type="ARBA" id="ARBA00022917"/>
    </source>
</evidence>
<organism evidence="14 15">
    <name type="scientific">Letharia lupina</name>
    <dbReference type="NCBI Taxonomy" id="560253"/>
    <lineage>
        <taxon>Eukaryota</taxon>
        <taxon>Fungi</taxon>
        <taxon>Dikarya</taxon>
        <taxon>Ascomycota</taxon>
        <taxon>Pezizomycotina</taxon>
        <taxon>Lecanoromycetes</taxon>
        <taxon>OSLEUM clade</taxon>
        <taxon>Lecanoromycetidae</taxon>
        <taxon>Lecanorales</taxon>
        <taxon>Lecanorineae</taxon>
        <taxon>Parmeliaceae</taxon>
        <taxon>Letharia</taxon>
    </lineage>
</organism>
<dbReference type="SUPFAM" id="SSF50447">
    <property type="entry name" value="Translation proteins"/>
    <property type="match status" value="1"/>
</dbReference>
<feature type="domain" description="Tr-type G" evidence="13">
    <location>
        <begin position="3261"/>
        <end position="3498"/>
    </location>
</feature>
<dbReference type="CDD" id="cd16261">
    <property type="entry name" value="EF2_snRNP_III"/>
    <property type="match status" value="1"/>
</dbReference>
<dbReference type="GO" id="GO:0016020">
    <property type="term" value="C:membrane"/>
    <property type="evidence" value="ECO:0007669"/>
    <property type="project" value="InterPro"/>
</dbReference>
<dbReference type="CDD" id="cd03700">
    <property type="entry name" value="EF2_snRNP_like_II"/>
    <property type="match status" value="1"/>
</dbReference>
<dbReference type="InterPro" id="IPR005517">
    <property type="entry name" value="Transl_elong_EFG/EF2_IV"/>
</dbReference>
<dbReference type="PANTHER" id="PTHR32085:SF3">
    <property type="entry name" value="PROTEIN CSF1"/>
    <property type="match status" value="1"/>
</dbReference>
<dbReference type="InterPro" id="IPR056779">
    <property type="entry name" value="Csf1_C"/>
</dbReference>
<dbReference type="RefSeq" id="XP_037150084.1">
    <property type="nucleotide sequence ID" value="XM_037294006.1"/>
</dbReference>
<dbReference type="GeneID" id="59331494"/>
<dbReference type="CDD" id="cd04096">
    <property type="entry name" value="eEF2_snRNP_like_C"/>
    <property type="match status" value="1"/>
</dbReference>
<comment type="caution">
    <text evidence="14">The sequence shown here is derived from an EMBL/GenBank/DDBJ whole genome shotgun (WGS) entry which is preliminary data.</text>
</comment>
<keyword evidence="3" id="KW-0963">Cytoplasm</keyword>
<feature type="region of interest" description="Disordered" evidence="11">
    <location>
        <begin position="1196"/>
        <end position="1262"/>
    </location>
</feature>
<dbReference type="InterPro" id="IPR035647">
    <property type="entry name" value="EFG_III/V"/>
</dbReference>
<evidence type="ECO:0000256" key="6">
    <source>
        <dbReference type="ARBA" id="ARBA00022801"/>
    </source>
</evidence>
<keyword evidence="8" id="KW-0342">GTP-binding</keyword>
<keyword evidence="6" id="KW-0378">Hydrolase</keyword>
<dbReference type="Gene3D" id="3.90.1430.10">
    <property type="entry name" value="Yeast translation eEF2 (G' domain)"/>
    <property type="match status" value="1"/>
</dbReference>
<dbReference type="NCBIfam" id="TIGR00231">
    <property type="entry name" value="small_GTP"/>
    <property type="match status" value="1"/>
</dbReference>
<dbReference type="EMBL" id="JACCJB010000016">
    <property type="protein sequence ID" value="KAF6220649.1"/>
    <property type="molecule type" value="Genomic_DNA"/>
</dbReference>
<evidence type="ECO:0000313" key="14">
    <source>
        <dbReference type="EMBL" id="KAF6220649.1"/>
    </source>
</evidence>
<feature type="region of interest" description="Disordered" evidence="11">
    <location>
        <begin position="3123"/>
        <end position="3150"/>
    </location>
</feature>
<feature type="transmembrane region" description="Helical" evidence="12">
    <location>
        <begin position="20"/>
        <end position="38"/>
    </location>
</feature>
<gene>
    <name evidence="14" type="ORF">HO133_003082</name>
</gene>
<sequence length="4087" mass="453577">MGGHTLTARSLNLHEGRFNWVFLFWYIVSSALAILFLFYFNRLFASFALQFSLLAGRIFFKGLRYHGQNESILIHDGYITWRYWLRHVQELDCKNSNGGSKAPAPSDNDSNPADGGRTNGGAEENGGNGRSRRLPCRVLVKSRGVEWFIYNRSPAYDAILQSMKSQEELDHTRASPSAQRPAETSKPDSTPKDRSSADSFHEEDALSSVEEKEEKEGQDDDTVADSDSKSIITDSSAHYSTTTSSALPGLLHMLPVGIECNKGAVVMGNRNTRSILTAKFDSAAGQIDARTSGAVDQYKQVFDFAFFHPVIEFKHNKDFTESQTSEGAKFLSRSSRAFEEKTQWFRRVDHRRRFRDIWISFRDLLPYHRGSVESLTHPHPKSGGAHKSSDDDAGVFGQNRWLGLTRYLDDDDDLIEQERWKAIDYGAFPTIVDSPQISMSIYWDVPGLVPHLESNRNPPPGFETDINGDTPPDWGIELKVRGGIISYGPWADRQRADLQAVFFPTLYKDAVPAAKLRPGQPRVSTVLKVVLEIEEQTTLRVPTREDSKDWKWKGRTVASSAAEAKRKKMKGHAKTNKGMKASLSPEARPFGWLDIKVLPDSTVSFAMDLVASSSGYMNHVDLDLKGVEMSSSVNHGLLWRSQSQVVSCDLSNPLRWNALRQWHVDIKGNGLELFMLRDHMFLLTDLVNDWTSGPLGEFHTFVPFEYSISLRFADFKLYLNANDSNIVNNPSDLDDNTFVIVWGQKLKADLVIPSKNFRPAKNRVTFNIEATDGGFELRTPPRNTQHTYLDSPDVATLKDLKIDGSYNYFTTTSPSLTDILLLNVLGVAPQFDLYGFLIRYLMKIKDNYFGDDIHFRTLEEYQSQINTTEGKNLDDPASGQHSRLSNDLDVILGVAAEDSCVLLPAHLYSSERNVRLEIPSIVADLRITNYYMDLAITFSPIAISHTSLFGLRQPDPEAYSSTQVFIDGLEVFGHRLFGLPPTEPTYVCNWDFDIGYVRGECTVDFLHCLSMALRCFTLSFDDAENALPPLNPPTIHDATFLRARVRPILVGLRIDQTAFLLSTQEVKFEYNDWARSQFSDRLYVLVPDLALSVMDAHGVSVDRGLQKSVANTHAYVKLTLEMSKVKRKLNFNADRQLQQNHIALHDSRTRRVPWLVLEQDPPGASSSRPTKHRPPAMTFPSMPEPVSTPVDMTADEDSTISGTGLSTKASSRRVSFLSTASSRQGMVGKRDSGNRTLHRQERHARSPHLRSQGTEYHPTVESRVSKEAISPLGQQDSHIDSSVKQAYFARSGLAFSSPYRQPYFPLLAVQPDISDVPISPKHLPFDAFVTDSNASNIPRPHISDQGTEQSSFMVNLGRGVQTLCTPKALLVVTQLLARFQTTDVVALLDTLQLDAMTDVLSAEAKCTEGVHISDVRIFVPSVGVRFISTNNSKPNDPKRNERYDVILENLAVTARSSENFSNISPSSLGSQSSFHIVLDKMICSARESRSNNAEDQAIISLSIRDPVAWMWRGTSSAAELQFRTLEIESASRKVNYISSLVQQTLVMSEDFVQRFRKIETERKSRLRLLVLLLTVEGKDVPDPPFLTRASSVLRSASHHLRTSDSWKMMSRLRYLHCCLPAHSRDKIHAQCVHKLASCPEDAGSRVIASFDHWRTWDLAHVRSSLLMQKVFGQLLTPPARELQMPVPTKATLRAGAIQILVEPGPSQNKVAFDELIIGAALHQPNIPQGVSSTLQPSPSTRSTIQVHCAKVAVRLHWALLELIEDLIETIQITQIPYRKNTSSLEAASRLPPQDSCLHLAVSSDVSILTLDSNNLNIISLCQGLRVSIVSLQEGADSRISLLSVLVDADAATSEIQRRSTKLTLYKLRQPKVFGSKDGAIDRTAEKPWKVVGSGEDVTFSILANPLELIEVADSVLKHEVAHITQWAKSLQLASSPVQSKFAHQHPEGLLQVHVALSLDSYLISLNMLPSLTYQIRGEGARTSLRSALRGRYDSVLDIDLKQHFHIFKSSVNDLSNELSTLHMPPVNVRLSINLDPSQRSVVFSALVESIVFNASAVHAILTTVNRPEMASLGENIREGASSIQDRCKQIFGTTKSRNEILSTEPFLYNGYVTLLSLAVQANTSDALSAAPGAQLQITMGRISLKTTNRNLGHGAVMRFPEAEVQFKGIQLKLLRFDNDEVRACGNVAIGAVMRSTSKPNDQGEFVRAFQIQSSSLQINVYTDTASVAVAILANLQDTLKTVDLSHEVQNLRRLRHARLRRNAADHGTVRKDERHGNAERAALFSSMYSLEMTNICVAWKIGSSIPISPGREPEDLILSFAKIDLSTKKDNAARLLIQDFQLQMVPHSKSSTVRSQNSALLPEVVFNVAYVSTGQDRRLAFQAAGKSLDLRLTSHFILPASDLRRSIALSIQQVRTATSDWNASATTGGGQRKALLSDKKLASLLVDADFAGAVVFVQGRSLVDAHSLALNVLRGVRLPQHGRYNQFTPDNANNSSTTLRAPGIAFKVEYRNGGPNDQSLNAEMKIDASSNILYPTVVPLIMEISSSIKDVVGDSGVQEQAAKPSLPQPKFLGDERLRGADPVAIFGNCKLNLGLRICGQEFSLSCQPIARVAATARFDDIYITVNTVQSNEHGRFFTVSAAFTRLHASVQHVYSRESTGNFEVNSIVVSLMNSKHVSNANGISAILNISPMKAQVNAKQSQDFLLFREIWVPPEIRRSASAAAPVPASESQAFIVQRYQHIAAAGAFPWNATVSIAELDVQLDLGQSLGKSAFIITGFWISSKKTSDWEQNLCIGFEKVAINSTGRMSGFVELQNFRVRTSIQWPIVERAHNQTPLVQASLAFDGLRVKASFDYQVFLIADITIFEFLMYNVRDLQHVGRDRLVGVLDGNKVQVFCTTTSASQAIALYQAFQRLYQEKLTAYETSLRDIEKFLRRKSSINPLAMRAAVKRQGETGAEVNRSPLRLQTNVVVTLKSVNIGAFPSTFVDSQILKLEAFDASARFAVVLEDEKIHSTLGMTLGQLRVALANVTRASVPKILGEVSMVDVVASATNSGGGTILKVPKVVASMETWQSPESTHIDYIFKSSFQGKVDVGWNYSRISYIRGMWTSHARSLAQRLGKPLPQSAVQITGGPRLEGEDESRRPGEGEQEKITAVVNVPQSKYQYTALQPPIIETPQLRDMGEATPPLEWIGLHRERLPNLTHQIVIVTLLEVAKEVERALDPSQRGNTSYTNIEAVQKKSAKMVNFTVEEIRALMDKPANIRNMSVIAHVDHGKSTLTDSLVQRAGIISAAKAGEQRFTDTRKDEQDRCITIKSTAISLYSHMADEDDLKDIPQKVEGNDFLINLIDSPGHVDFSSEVTAALRVTDGALVVVDCVEGVCVQTETVLRQALGERIKPVCIVNKVDRALLELQVSKEDLYQSFSRTIESVNVVISTYFDKALGDVQVQPYQGTVAFGSGLHGWGFTVRQFAVKYAKKFGVDKSKMMERLWGDNYFNPKTKKWTKVGEHEGQPLERAFNQFILDPIFKIFGAIMNFKKDEIPTLLAKLEIKLSGEEKDLEGKQLLKVVMRKFLPAADALLEMMVIHLPSPVTAQKYRAATLYEGPSDDESCIGIRDCDPKAPLMLYVSKMVPTSDKGRFYAFGRVFSGTVRSGLKVRIQGPNYIPGKKEDLFIKAIQRTILMMGRNIEPIEDVPAGNILGLVGVDQFLLKSGTLTTSETAHNLRVMKFSVSPVVQRSVEVKNANDLPKLVEGLKRLSKSDPCVLAFINEAGEHIVAGAGELHLEICLKDLEEDHAGIPLRVSDPVVSYRESVGGVSSMTALSKSPNKHNRLYVTAQPLEEEVSRDIESGKISPRDDIKARARVLADDHGWDVTDARKIWCFGPETTGANLLVDQTKAVQYLNEIKDSVVSGFQWATKEGPVAEEPMRSVRFNIMDVTLHADAIHRGGGQLIPTTRRVLYAAALLAEPGILEPVYLVEIQVPEQAMGGIYGVLTRRRGHVFSEEQRPGTPLFNVKAYLPVNESFGFTADLRSHTGGQAFPQCVFDHWQILPGGSPLDPSTKPGQIVQTMRKRKGIKEVVPGVENYYDKL</sequence>
<dbReference type="FunFam" id="3.40.50.300:FF:000058">
    <property type="entry name" value="Translation elongation factor 2"/>
    <property type="match status" value="1"/>
</dbReference>
<dbReference type="Gene3D" id="3.30.70.240">
    <property type="match status" value="1"/>
</dbReference>
<feature type="region of interest" description="Disordered" evidence="11">
    <location>
        <begin position="561"/>
        <end position="580"/>
    </location>
</feature>
<keyword evidence="4" id="KW-0547">Nucleotide-binding</keyword>
<feature type="region of interest" description="Disordered" evidence="11">
    <location>
        <begin position="167"/>
        <end position="230"/>
    </location>
</feature>
<dbReference type="Pfam" id="PF03764">
    <property type="entry name" value="EFG_IV"/>
    <property type="match status" value="1"/>
</dbReference>
<reference evidence="14 15" key="1">
    <citation type="journal article" date="2020" name="Genomics">
        <title>Complete, high-quality genomes from long-read metagenomic sequencing of two wolf lichen thalli reveals enigmatic genome architecture.</title>
        <authorList>
            <person name="McKenzie S.K."/>
            <person name="Walston R.F."/>
            <person name="Allen J.L."/>
        </authorList>
    </citation>
    <scope>NUCLEOTIDE SEQUENCE [LARGE SCALE GENOMIC DNA]</scope>
    <source>
        <strain evidence="14">WasteWater1</strain>
    </source>
</reference>
<dbReference type="FunFam" id="3.90.1430.10:FF:000003">
    <property type="entry name" value="Elongation factor 2"/>
    <property type="match status" value="1"/>
</dbReference>
<dbReference type="InterPro" id="IPR000640">
    <property type="entry name" value="EFG_V-like"/>
</dbReference>
<dbReference type="GO" id="GO:0005737">
    <property type="term" value="C:cytoplasm"/>
    <property type="evidence" value="ECO:0007669"/>
    <property type="project" value="UniProtKB-SubCell"/>
</dbReference>
<comment type="function">
    <text evidence="9">Catalyzes the GTP-dependent ribosomal translocation step during translation elongation. During this step, the ribosome changes from the pre-translocational (PRE) to the post-translocational (POST) state as the newly formed A-site-bound peptidyl-tRNA and P-site-bound deacylated tRNA move to the P and E sites, respectively. Catalyzes the coordinated movement of the two tRNA molecules, the mRNA and conformational changes in the ribosome.</text>
</comment>
<dbReference type="InterPro" id="IPR031157">
    <property type="entry name" value="G_TR_CS"/>
</dbReference>
<dbReference type="GO" id="GO:0003924">
    <property type="term" value="F:GTPase activity"/>
    <property type="evidence" value="ECO:0007669"/>
    <property type="project" value="InterPro"/>
</dbReference>
<name>A0A8H6CC03_9LECA</name>
<dbReference type="PANTHER" id="PTHR32085">
    <property type="entry name" value="PROTEIN CSF1"/>
    <property type="match status" value="1"/>
</dbReference>
<evidence type="ECO:0000259" key="13">
    <source>
        <dbReference type="PROSITE" id="PS51722"/>
    </source>
</evidence>
<comment type="subcellular location">
    <subcellularLocation>
        <location evidence="1">Cytoplasm</location>
    </subcellularLocation>
</comment>
<dbReference type="InterPro" id="IPR005225">
    <property type="entry name" value="Small_GTP-bd"/>
</dbReference>
<evidence type="ECO:0000256" key="5">
    <source>
        <dbReference type="ARBA" id="ARBA00022768"/>
    </source>
</evidence>
<evidence type="ECO:0000256" key="4">
    <source>
        <dbReference type="ARBA" id="ARBA00022741"/>
    </source>
</evidence>
<feature type="compositionally biased region" description="Basic residues" evidence="11">
    <location>
        <begin position="565"/>
        <end position="577"/>
    </location>
</feature>
<dbReference type="InterPro" id="IPR004161">
    <property type="entry name" value="EFTu-like_2"/>
</dbReference>
<dbReference type="FunFam" id="3.30.230.10:FF:000006">
    <property type="entry name" value="Translation elongation factor 2"/>
    <property type="match status" value="1"/>
</dbReference>
<dbReference type="Pfam" id="PF00009">
    <property type="entry name" value="GTP_EFTU"/>
    <property type="match status" value="1"/>
</dbReference>
<dbReference type="InterPro" id="IPR014721">
    <property type="entry name" value="Ribsml_uS5_D2-typ_fold_subgr"/>
</dbReference>
<dbReference type="InterPro" id="IPR029636">
    <property type="entry name" value="Csf1"/>
</dbReference>